<dbReference type="EMBL" id="FZQP02000748">
    <property type="protein sequence ID" value="VVC90250.1"/>
    <property type="molecule type" value="Genomic_DNA"/>
</dbReference>
<keyword evidence="2" id="KW-1185">Reference proteome</keyword>
<evidence type="ECO:0000313" key="2">
    <source>
        <dbReference type="Proteomes" id="UP000324832"/>
    </source>
</evidence>
<name>A0A5E4PW68_9NEOP</name>
<evidence type="ECO:0000313" key="1">
    <source>
        <dbReference type="EMBL" id="VVC90250.1"/>
    </source>
</evidence>
<gene>
    <name evidence="1" type="ORF">LSINAPIS_LOCUS3196</name>
</gene>
<protein>
    <submittedName>
        <fullName evidence="1">Uncharacterized protein</fullName>
    </submittedName>
</protein>
<accession>A0A5E4PW68</accession>
<proteinExistence type="predicted"/>
<reference evidence="1 2" key="1">
    <citation type="submission" date="2017-07" db="EMBL/GenBank/DDBJ databases">
        <authorList>
            <person name="Talla V."/>
            <person name="Backstrom N."/>
        </authorList>
    </citation>
    <scope>NUCLEOTIDE SEQUENCE [LARGE SCALE GENOMIC DNA]</scope>
</reference>
<organism evidence="1 2">
    <name type="scientific">Leptidea sinapis</name>
    <dbReference type="NCBI Taxonomy" id="189913"/>
    <lineage>
        <taxon>Eukaryota</taxon>
        <taxon>Metazoa</taxon>
        <taxon>Ecdysozoa</taxon>
        <taxon>Arthropoda</taxon>
        <taxon>Hexapoda</taxon>
        <taxon>Insecta</taxon>
        <taxon>Pterygota</taxon>
        <taxon>Neoptera</taxon>
        <taxon>Endopterygota</taxon>
        <taxon>Lepidoptera</taxon>
        <taxon>Glossata</taxon>
        <taxon>Ditrysia</taxon>
        <taxon>Papilionoidea</taxon>
        <taxon>Pieridae</taxon>
        <taxon>Dismorphiinae</taxon>
        <taxon>Leptidea</taxon>
    </lineage>
</organism>
<dbReference type="AlphaFoldDB" id="A0A5E4PW68"/>
<dbReference type="Proteomes" id="UP000324832">
    <property type="component" value="Unassembled WGS sequence"/>
</dbReference>
<sequence>MYASRCVRCQPAARPPHVYVPGVAGVARAASSQPAALYWTDVLDDAIYRGLLAGNAPVIPLVLQENMGGDDHLTQWILLKTPVL</sequence>